<dbReference type="AlphaFoldDB" id="A0A292PTT0"/>
<evidence type="ECO:0000313" key="2">
    <source>
        <dbReference type="Proteomes" id="UP001412239"/>
    </source>
</evidence>
<evidence type="ECO:0000313" key="1">
    <source>
        <dbReference type="EMBL" id="CUS09883.1"/>
    </source>
</evidence>
<sequence>MQGSCPRCGWFFRPPVLVSVPVRYSSTTATIVEAVFGSGDPEGASDLPEGPPLTVSQRLSILKRTIESGQRGLTGWFKRAGTLLFASCTSTRYTYGAKFWVDNTTTTKLEAKP</sequence>
<protein>
    <submittedName>
        <fullName evidence="1">Uncharacterized protein</fullName>
    </submittedName>
</protein>
<gene>
    <name evidence="1" type="ORF">GSTUAT00006019001</name>
</gene>
<keyword evidence="2" id="KW-1185">Reference proteome</keyword>
<accession>A0A292PTT0</accession>
<reference evidence="1" key="1">
    <citation type="submission" date="2015-10" db="EMBL/GenBank/DDBJ databases">
        <authorList>
            <person name="Regsiter A."/>
            <person name="william w."/>
        </authorList>
    </citation>
    <scope>NUCLEOTIDE SEQUENCE</scope>
    <source>
        <strain evidence="1">Montdore</strain>
    </source>
</reference>
<organism evidence="1 2">
    <name type="scientific">Tuber aestivum</name>
    <name type="common">summer truffle</name>
    <dbReference type="NCBI Taxonomy" id="59557"/>
    <lineage>
        <taxon>Eukaryota</taxon>
        <taxon>Fungi</taxon>
        <taxon>Dikarya</taxon>
        <taxon>Ascomycota</taxon>
        <taxon>Pezizomycotina</taxon>
        <taxon>Pezizomycetes</taxon>
        <taxon>Pezizales</taxon>
        <taxon>Tuberaceae</taxon>
        <taxon>Tuber</taxon>
    </lineage>
</organism>
<dbReference type="EMBL" id="LN891066">
    <property type="protein sequence ID" value="CUS09883.1"/>
    <property type="molecule type" value="Genomic_DNA"/>
</dbReference>
<dbReference type="Proteomes" id="UP001412239">
    <property type="component" value="Unassembled WGS sequence"/>
</dbReference>
<name>A0A292PTT0_9PEZI</name>
<proteinExistence type="predicted"/>